<dbReference type="EMBL" id="JACHDZ010000001">
    <property type="protein sequence ID" value="MBB5342125.1"/>
    <property type="molecule type" value="Genomic_DNA"/>
</dbReference>
<evidence type="ECO:0000313" key="2">
    <source>
        <dbReference type="EMBL" id="MBB5342125.1"/>
    </source>
</evidence>
<evidence type="ECO:0000259" key="1">
    <source>
        <dbReference type="Pfam" id="PF00144"/>
    </source>
</evidence>
<organism evidence="2 3">
    <name type="scientific">Tunturiibacter lichenicola</name>
    <dbReference type="NCBI Taxonomy" id="2051959"/>
    <lineage>
        <taxon>Bacteria</taxon>
        <taxon>Pseudomonadati</taxon>
        <taxon>Acidobacteriota</taxon>
        <taxon>Terriglobia</taxon>
        <taxon>Terriglobales</taxon>
        <taxon>Acidobacteriaceae</taxon>
        <taxon>Tunturiibacter</taxon>
    </lineage>
</organism>
<protein>
    <submittedName>
        <fullName evidence="2">CubicO group peptidase (Beta-lactamase class C family)</fullName>
    </submittedName>
</protein>
<name>A0A7W8N3Q7_9BACT</name>
<dbReference type="Proteomes" id="UP000569092">
    <property type="component" value="Unassembled WGS sequence"/>
</dbReference>
<evidence type="ECO:0000313" key="3">
    <source>
        <dbReference type="Proteomes" id="UP000569092"/>
    </source>
</evidence>
<dbReference type="Pfam" id="PF00144">
    <property type="entry name" value="Beta-lactamase"/>
    <property type="match status" value="1"/>
</dbReference>
<dbReference type="InterPro" id="IPR001466">
    <property type="entry name" value="Beta-lactam-related"/>
</dbReference>
<dbReference type="PANTHER" id="PTHR43283:SF3">
    <property type="entry name" value="BETA-LACTAMASE FAMILY PROTEIN (AFU_ORTHOLOGUE AFUA_5G07500)"/>
    <property type="match status" value="1"/>
</dbReference>
<accession>A0A7W8N3Q7</accession>
<dbReference type="PANTHER" id="PTHR43283">
    <property type="entry name" value="BETA-LACTAMASE-RELATED"/>
    <property type="match status" value="1"/>
</dbReference>
<feature type="domain" description="Beta-lactamase-related" evidence="1">
    <location>
        <begin position="48"/>
        <end position="410"/>
    </location>
</feature>
<dbReference type="InterPro" id="IPR012338">
    <property type="entry name" value="Beta-lactam/transpept-like"/>
</dbReference>
<gene>
    <name evidence="2" type="ORF">HDF10_000075</name>
</gene>
<sequence>MSRLRPLFAGDEDAVLDWLGRSGEDAAGGFGMTDALNKGRVADLHGTMNGYVERGDIPGIVTLIACGEEIYVDVMGRMTVDGTKPMRRDTIFRIASITKPIAAAATMILVDDGKLRLEDSVERWLPELANRRVLRRMDSQPDDTVPATRSITVHDVLNFAFGFGSVMARPGTYWIQELIRDGHLGGDGPPRPSLTPGTDEWMRRLGELPLMYQPGERWLYNTSCDVMGVLVARASGRSFGTFLRERLFDPLGMKDTAFSVPASKLDRLPGVYLFNHESKKLEEFDSTQDSEYSRAPAFESGAGGLVSTVDDYYAFCRMMLNKGVWGRERVLTEASVEAMTRDQLTPQQREGAELFFGNHSSWGFGMSVELQREKPWMVPGRFGWDGGFGTSAYSDPANDFIGILMTQRMMDSSEPPAVFEDFWSGAYRALEA</sequence>
<reference evidence="2 3" key="1">
    <citation type="submission" date="2020-08" db="EMBL/GenBank/DDBJ databases">
        <title>Genomic Encyclopedia of Type Strains, Phase IV (KMG-V): Genome sequencing to study the core and pangenomes of soil and plant-associated prokaryotes.</title>
        <authorList>
            <person name="Whitman W."/>
        </authorList>
    </citation>
    <scope>NUCLEOTIDE SEQUENCE [LARGE SCALE GENOMIC DNA]</scope>
    <source>
        <strain evidence="2 3">M8US30</strain>
    </source>
</reference>
<dbReference type="SUPFAM" id="SSF56601">
    <property type="entry name" value="beta-lactamase/transpeptidase-like"/>
    <property type="match status" value="1"/>
</dbReference>
<dbReference type="AlphaFoldDB" id="A0A7W8N3Q7"/>
<comment type="caution">
    <text evidence="2">The sequence shown here is derived from an EMBL/GenBank/DDBJ whole genome shotgun (WGS) entry which is preliminary data.</text>
</comment>
<dbReference type="InterPro" id="IPR050789">
    <property type="entry name" value="Diverse_Enzym_Activities"/>
</dbReference>
<dbReference type="Gene3D" id="3.40.710.10">
    <property type="entry name" value="DD-peptidase/beta-lactamase superfamily"/>
    <property type="match status" value="1"/>
</dbReference>
<proteinExistence type="predicted"/>